<feature type="signal peptide" evidence="10">
    <location>
        <begin position="1"/>
        <end position="18"/>
    </location>
</feature>
<keyword evidence="12" id="KW-1185">Reference proteome</keyword>
<reference evidence="11 12" key="1">
    <citation type="submission" date="2024-01" db="EMBL/GenBank/DDBJ databases">
        <title>Complete genome of Cladobotryum mycophilum ATHUM6906.</title>
        <authorList>
            <person name="Christinaki A.C."/>
            <person name="Myridakis A.I."/>
            <person name="Kouvelis V.N."/>
        </authorList>
    </citation>
    <scope>NUCLEOTIDE SEQUENCE [LARGE SCALE GENOMIC DNA]</scope>
    <source>
        <strain evidence="11 12">ATHUM6906</strain>
    </source>
</reference>
<keyword evidence="6 10" id="KW-0378">Hydrolase</keyword>
<evidence type="ECO:0000256" key="5">
    <source>
        <dbReference type="ARBA" id="ARBA00022729"/>
    </source>
</evidence>
<evidence type="ECO:0000256" key="4">
    <source>
        <dbReference type="ARBA" id="ARBA00022525"/>
    </source>
</evidence>
<evidence type="ECO:0000256" key="9">
    <source>
        <dbReference type="ARBA" id="ARBA00023326"/>
    </source>
</evidence>
<evidence type="ECO:0000256" key="6">
    <source>
        <dbReference type="ARBA" id="ARBA00022801"/>
    </source>
</evidence>
<evidence type="ECO:0000313" key="12">
    <source>
        <dbReference type="Proteomes" id="UP001338125"/>
    </source>
</evidence>
<comment type="caution">
    <text evidence="11">The sequence shown here is derived from an EMBL/GenBank/DDBJ whole genome shotgun (WGS) entry which is preliminary data.</text>
</comment>
<evidence type="ECO:0000256" key="1">
    <source>
        <dbReference type="ARBA" id="ARBA00000405"/>
    </source>
</evidence>
<protein>
    <recommendedName>
        <fullName evidence="10">Endo-chitosanase</fullName>
        <ecNumber evidence="10">3.2.1.132</ecNumber>
    </recommendedName>
</protein>
<dbReference type="PANTHER" id="PTHR42061:SF9">
    <property type="entry name" value="ENDO-CHITOSANASE"/>
    <property type="match status" value="1"/>
</dbReference>
<evidence type="ECO:0000256" key="10">
    <source>
        <dbReference type="RuleBase" id="RU361208"/>
    </source>
</evidence>
<dbReference type="PANTHER" id="PTHR42061">
    <property type="entry name" value="ENDO-CHITOSANASE"/>
    <property type="match status" value="1"/>
</dbReference>
<evidence type="ECO:0000256" key="2">
    <source>
        <dbReference type="ARBA" id="ARBA00004613"/>
    </source>
</evidence>
<proteinExistence type="inferred from homology"/>
<name>A0ABR0SAN3_9HYPO</name>
<sequence length="232" mass="24471">MRSSALLTLATLGAVASAYDLPANLKAIYDAHKSGSCNKALSGKSSTGAVFCGDIPNALFLKSNNGYDNMDIDCDGADDKAGDCSNDPSGYGETSFKDTVQSYGIPDLNANIHPYIVFNEPPFFNPEAHGMHPLSVMAVVCNNQVWYGIWGDTNQEPTTGEAAISLGKLCFPNEHLSGDLGHGPKDVLFLGFTGTQAVPGKNGAKWNAKNTSEFEASIKALGDKLVASLPHP</sequence>
<comment type="function">
    <text evidence="10">Chitosanase catalyzing the endo-type cleavage of chitosan, the deacylated form of chitin. Chitosanase may be crucial in the degradation of the deacetylated portion of chitin in the fungal cell wall.</text>
</comment>
<feature type="chain" id="PRO_5045011262" description="Endo-chitosanase" evidence="10">
    <location>
        <begin position="19"/>
        <end position="232"/>
    </location>
</feature>
<keyword evidence="5 10" id="KW-0732">Signal</keyword>
<comment type="catalytic activity">
    <reaction evidence="1 10">
        <text>Endohydrolysis of beta-(1-&gt;4)-linkages between D-glucosamine residues in a partly acetylated chitosan.</text>
        <dbReference type="EC" id="3.2.1.132"/>
    </reaction>
</comment>
<evidence type="ECO:0000256" key="3">
    <source>
        <dbReference type="ARBA" id="ARBA00007799"/>
    </source>
</evidence>
<evidence type="ECO:0000313" key="11">
    <source>
        <dbReference type="EMBL" id="KAK5989212.1"/>
    </source>
</evidence>
<keyword evidence="9 10" id="KW-0624">Polysaccharide degradation</keyword>
<accession>A0ABR0SAN3</accession>
<keyword evidence="4" id="KW-0964">Secreted</keyword>
<keyword evidence="8 10" id="KW-0326">Glycosidase</keyword>
<dbReference type="Pfam" id="PF07335">
    <property type="entry name" value="Glyco_hydro_75"/>
    <property type="match status" value="1"/>
</dbReference>
<evidence type="ECO:0000256" key="8">
    <source>
        <dbReference type="ARBA" id="ARBA00023295"/>
    </source>
</evidence>
<comment type="subcellular location">
    <subcellularLocation>
        <location evidence="2 10">Secreted</location>
    </subcellularLocation>
</comment>
<dbReference type="Proteomes" id="UP001338125">
    <property type="component" value="Unassembled WGS sequence"/>
</dbReference>
<dbReference type="EC" id="3.2.1.132" evidence="10"/>
<gene>
    <name evidence="11" type="ORF">PT974_10714</name>
</gene>
<organism evidence="11 12">
    <name type="scientific">Cladobotryum mycophilum</name>
    <dbReference type="NCBI Taxonomy" id="491253"/>
    <lineage>
        <taxon>Eukaryota</taxon>
        <taxon>Fungi</taxon>
        <taxon>Dikarya</taxon>
        <taxon>Ascomycota</taxon>
        <taxon>Pezizomycotina</taxon>
        <taxon>Sordariomycetes</taxon>
        <taxon>Hypocreomycetidae</taxon>
        <taxon>Hypocreales</taxon>
        <taxon>Hypocreaceae</taxon>
        <taxon>Cladobotryum</taxon>
    </lineage>
</organism>
<dbReference type="InterPro" id="IPR009939">
    <property type="entry name" value="Chitosanase_fungal"/>
</dbReference>
<evidence type="ECO:0000256" key="7">
    <source>
        <dbReference type="ARBA" id="ARBA00023277"/>
    </source>
</evidence>
<keyword evidence="7" id="KW-0119">Carbohydrate metabolism</keyword>
<dbReference type="EMBL" id="JAVFKD010000015">
    <property type="protein sequence ID" value="KAK5989212.1"/>
    <property type="molecule type" value="Genomic_DNA"/>
</dbReference>
<comment type="similarity">
    <text evidence="3 10">Belongs to the glycosyl hydrolase 75 family.</text>
</comment>